<feature type="non-terminal residue" evidence="1">
    <location>
        <position position="1"/>
    </location>
</feature>
<dbReference type="AlphaFoldDB" id="A0A8J2KLC7"/>
<gene>
    <name evidence="1" type="ORF">AFUS01_LOCUS29135</name>
</gene>
<accession>A0A8J2KLC7</accession>
<comment type="caution">
    <text evidence="1">The sequence shown here is derived from an EMBL/GenBank/DDBJ whole genome shotgun (WGS) entry which is preliminary data.</text>
</comment>
<keyword evidence="2" id="KW-1185">Reference proteome</keyword>
<feature type="non-terminal residue" evidence="1">
    <location>
        <position position="65"/>
    </location>
</feature>
<organism evidence="1 2">
    <name type="scientific">Allacma fusca</name>
    <dbReference type="NCBI Taxonomy" id="39272"/>
    <lineage>
        <taxon>Eukaryota</taxon>
        <taxon>Metazoa</taxon>
        <taxon>Ecdysozoa</taxon>
        <taxon>Arthropoda</taxon>
        <taxon>Hexapoda</taxon>
        <taxon>Collembola</taxon>
        <taxon>Symphypleona</taxon>
        <taxon>Sminthuridae</taxon>
        <taxon>Allacma</taxon>
    </lineage>
</organism>
<evidence type="ECO:0000313" key="1">
    <source>
        <dbReference type="EMBL" id="CAG7818647.1"/>
    </source>
</evidence>
<sequence length="65" mass="7782">DNTQEYTDKDIGLFENYLENLWTVWKTTGNFETFAKSPDFLNAFIREGKLRLENISFKETWVLSR</sequence>
<protein>
    <submittedName>
        <fullName evidence="1">Uncharacterized protein</fullName>
    </submittedName>
</protein>
<evidence type="ECO:0000313" key="2">
    <source>
        <dbReference type="Proteomes" id="UP000708208"/>
    </source>
</evidence>
<proteinExistence type="predicted"/>
<dbReference type="EMBL" id="CAJVCH010426391">
    <property type="protein sequence ID" value="CAG7818647.1"/>
    <property type="molecule type" value="Genomic_DNA"/>
</dbReference>
<name>A0A8J2KLC7_9HEXA</name>
<dbReference type="Proteomes" id="UP000708208">
    <property type="component" value="Unassembled WGS sequence"/>
</dbReference>
<reference evidence="1" key="1">
    <citation type="submission" date="2021-06" db="EMBL/GenBank/DDBJ databases">
        <authorList>
            <person name="Hodson N. C."/>
            <person name="Mongue J. A."/>
            <person name="Jaron S. K."/>
        </authorList>
    </citation>
    <scope>NUCLEOTIDE SEQUENCE</scope>
</reference>